<dbReference type="OrthoDB" id="65624at2"/>
<gene>
    <name evidence="2" type="ORF">FOJ82_11410</name>
</gene>
<keyword evidence="2" id="KW-0808">Transferase</keyword>
<dbReference type="Proteomes" id="UP000317638">
    <property type="component" value="Unassembled WGS sequence"/>
</dbReference>
<evidence type="ECO:0000313" key="3">
    <source>
        <dbReference type="Proteomes" id="UP000317638"/>
    </source>
</evidence>
<dbReference type="PANTHER" id="PTHR45036:SF1">
    <property type="entry name" value="METHYLTRANSFERASE LIKE 7A"/>
    <property type="match status" value="1"/>
</dbReference>
<dbReference type="GO" id="GO:0032259">
    <property type="term" value="P:methylation"/>
    <property type="evidence" value="ECO:0007669"/>
    <property type="project" value="UniProtKB-KW"/>
</dbReference>
<dbReference type="InterPro" id="IPR013216">
    <property type="entry name" value="Methyltransf_11"/>
</dbReference>
<dbReference type="CDD" id="cd02440">
    <property type="entry name" value="AdoMet_MTases"/>
    <property type="match status" value="1"/>
</dbReference>
<evidence type="ECO:0000259" key="1">
    <source>
        <dbReference type="Pfam" id="PF08241"/>
    </source>
</evidence>
<keyword evidence="2" id="KW-0489">Methyltransferase</keyword>
<dbReference type="SUPFAM" id="SSF53335">
    <property type="entry name" value="S-adenosyl-L-methionine-dependent methyltransferases"/>
    <property type="match status" value="1"/>
</dbReference>
<comment type="caution">
    <text evidence="2">The sequence shown here is derived from an EMBL/GenBank/DDBJ whole genome shotgun (WGS) entry which is preliminary data.</text>
</comment>
<dbReference type="Pfam" id="PF08241">
    <property type="entry name" value="Methyltransf_11"/>
    <property type="match status" value="1"/>
</dbReference>
<evidence type="ECO:0000313" key="2">
    <source>
        <dbReference type="EMBL" id="TRY17866.1"/>
    </source>
</evidence>
<sequence length="203" mass="23059">MSEEKFRQRWNEAAGTFDKMIAPMERRWLAAGRDWVCSRVQGEVLELAVGTGLNFPHYPRGTRLTGIEWAPEMLRKARTRAEETGLEVRLQVADATELPFEDDSFDTVVCTLSLCCISDHDRALAEAARVLRPGGRLLLLDHVASTVPPLRWLQRLVERFTIPREGEHFTRRPAERLAAHGFDVVDSERQLFGILERVHATAA</sequence>
<protein>
    <submittedName>
        <fullName evidence="2">Class I SAM-dependent methyltransferase</fullName>
    </submittedName>
</protein>
<dbReference type="RefSeq" id="WP_143938606.1">
    <property type="nucleotide sequence ID" value="NZ_VKKG01000004.1"/>
</dbReference>
<dbReference type="AlphaFoldDB" id="A0A553JZH8"/>
<reference evidence="2 3" key="1">
    <citation type="submission" date="2019-07" db="EMBL/GenBank/DDBJ databases">
        <authorList>
            <person name="Zhou L.-Y."/>
        </authorList>
    </citation>
    <scope>NUCLEOTIDE SEQUENCE [LARGE SCALE GENOMIC DNA]</scope>
    <source>
        <strain evidence="2 3">YIM 101269</strain>
    </source>
</reference>
<dbReference type="GO" id="GO:0008757">
    <property type="term" value="F:S-adenosylmethionine-dependent methyltransferase activity"/>
    <property type="evidence" value="ECO:0007669"/>
    <property type="project" value="InterPro"/>
</dbReference>
<dbReference type="Gene3D" id="3.40.50.150">
    <property type="entry name" value="Vaccinia Virus protein VP39"/>
    <property type="match status" value="1"/>
</dbReference>
<dbReference type="PANTHER" id="PTHR45036">
    <property type="entry name" value="METHYLTRANSFERASE LIKE 7B"/>
    <property type="match status" value="1"/>
</dbReference>
<organism evidence="2 3">
    <name type="scientific">Tessaracoccus rhinocerotis</name>
    <dbReference type="NCBI Taxonomy" id="1689449"/>
    <lineage>
        <taxon>Bacteria</taxon>
        <taxon>Bacillati</taxon>
        <taxon>Actinomycetota</taxon>
        <taxon>Actinomycetes</taxon>
        <taxon>Propionibacteriales</taxon>
        <taxon>Propionibacteriaceae</taxon>
        <taxon>Tessaracoccus</taxon>
    </lineage>
</organism>
<feature type="domain" description="Methyltransferase type 11" evidence="1">
    <location>
        <begin position="45"/>
        <end position="138"/>
    </location>
</feature>
<keyword evidence="3" id="KW-1185">Reference proteome</keyword>
<dbReference type="EMBL" id="VKKG01000004">
    <property type="protein sequence ID" value="TRY17866.1"/>
    <property type="molecule type" value="Genomic_DNA"/>
</dbReference>
<proteinExistence type="predicted"/>
<accession>A0A553JZH8</accession>
<dbReference type="InterPro" id="IPR052356">
    <property type="entry name" value="Thiol_S-MT"/>
</dbReference>
<name>A0A553JZH8_9ACTN</name>
<dbReference type="InterPro" id="IPR029063">
    <property type="entry name" value="SAM-dependent_MTases_sf"/>
</dbReference>